<keyword evidence="3 5" id="KW-0378">Hydrolase</keyword>
<dbReference type="CDD" id="cd07560">
    <property type="entry name" value="Peptidase_S41_CPP"/>
    <property type="match status" value="1"/>
</dbReference>
<comment type="caution">
    <text evidence="7">The sequence shown here is derived from an EMBL/GenBank/DDBJ whole genome shotgun (WGS) entry which is preliminary data.</text>
</comment>
<dbReference type="Gene3D" id="2.30.42.10">
    <property type="match status" value="1"/>
</dbReference>
<evidence type="ECO:0000313" key="8">
    <source>
        <dbReference type="Proteomes" id="UP000231632"/>
    </source>
</evidence>
<dbReference type="InterPro" id="IPR004447">
    <property type="entry name" value="Peptidase_S41A"/>
</dbReference>
<dbReference type="Pfam" id="PF13180">
    <property type="entry name" value="PDZ_2"/>
    <property type="match status" value="1"/>
</dbReference>
<dbReference type="InterPro" id="IPR036034">
    <property type="entry name" value="PDZ_sf"/>
</dbReference>
<feature type="domain" description="PDZ" evidence="6">
    <location>
        <begin position="90"/>
        <end position="172"/>
    </location>
</feature>
<dbReference type="FunFam" id="2.30.42.10:FF:000063">
    <property type="entry name" value="Peptidase, S41 family"/>
    <property type="match status" value="1"/>
</dbReference>
<dbReference type="InterPro" id="IPR001478">
    <property type="entry name" value="PDZ"/>
</dbReference>
<dbReference type="GO" id="GO:0006508">
    <property type="term" value="P:proteolysis"/>
    <property type="evidence" value="ECO:0007669"/>
    <property type="project" value="UniProtKB-KW"/>
</dbReference>
<dbReference type="SUPFAM" id="SSF50156">
    <property type="entry name" value="PDZ domain-like"/>
    <property type="match status" value="1"/>
</dbReference>
<accession>A0A1L8CMG2</accession>
<dbReference type="CDD" id="cd06782">
    <property type="entry name" value="cpPDZ_CPP-like"/>
    <property type="match status" value="1"/>
</dbReference>
<proteinExistence type="inferred from homology"/>
<dbReference type="Pfam" id="PF03572">
    <property type="entry name" value="Peptidase_S41"/>
    <property type="match status" value="1"/>
</dbReference>
<dbReference type="RefSeq" id="WP_072659414.1">
    <property type="nucleotide sequence ID" value="NZ_BDFD01000007.1"/>
</dbReference>
<evidence type="ECO:0000259" key="6">
    <source>
        <dbReference type="PROSITE" id="PS50106"/>
    </source>
</evidence>
<dbReference type="PANTHER" id="PTHR32060:SF30">
    <property type="entry name" value="CARBOXY-TERMINAL PROCESSING PROTEASE CTPA"/>
    <property type="match status" value="1"/>
</dbReference>
<evidence type="ECO:0000313" key="7">
    <source>
        <dbReference type="EMBL" id="GAV20097.1"/>
    </source>
</evidence>
<dbReference type="OrthoDB" id="5287938at2"/>
<dbReference type="Gene3D" id="3.90.226.10">
    <property type="entry name" value="2-enoyl-CoA Hydratase, Chain A, domain 1"/>
    <property type="match status" value="1"/>
</dbReference>
<keyword evidence="4 5" id="KW-0720">Serine protease</keyword>
<dbReference type="NCBIfam" id="TIGR00225">
    <property type="entry name" value="prc"/>
    <property type="match status" value="1"/>
</dbReference>
<evidence type="ECO:0000256" key="3">
    <source>
        <dbReference type="ARBA" id="ARBA00022801"/>
    </source>
</evidence>
<dbReference type="AlphaFoldDB" id="A0A1L8CMG2"/>
<dbReference type="InterPro" id="IPR005151">
    <property type="entry name" value="Tail-specific_protease"/>
</dbReference>
<comment type="similarity">
    <text evidence="1 5">Belongs to the peptidase S41A family.</text>
</comment>
<dbReference type="SMART" id="SM00245">
    <property type="entry name" value="TSPc"/>
    <property type="match status" value="1"/>
</dbReference>
<dbReference type="GO" id="GO:0004252">
    <property type="term" value="F:serine-type endopeptidase activity"/>
    <property type="evidence" value="ECO:0007669"/>
    <property type="project" value="UniProtKB-EC"/>
</dbReference>
<dbReference type="EMBL" id="BDFD01000007">
    <property type="protein sequence ID" value="GAV20097.1"/>
    <property type="molecule type" value="Genomic_DNA"/>
</dbReference>
<name>A0A1L8CMG2_9PROT</name>
<dbReference type="PROSITE" id="PS50106">
    <property type="entry name" value="PDZ"/>
    <property type="match status" value="1"/>
</dbReference>
<protein>
    <submittedName>
        <fullName evidence="7">Carboxyl-terminal processing protease</fullName>
        <ecNumber evidence="7">3.4.21.102</ecNumber>
    </submittedName>
</protein>
<dbReference type="SMART" id="SM00228">
    <property type="entry name" value="PDZ"/>
    <property type="match status" value="1"/>
</dbReference>
<dbReference type="InterPro" id="IPR055210">
    <property type="entry name" value="CtpA/B_N"/>
</dbReference>
<dbReference type="STRING" id="1921010.MMIC_P1059"/>
<dbReference type="Pfam" id="PF22694">
    <property type="entry name" value="CtpB_N-like"/>
    <property type="match status" value="1"/>
</dbReference>
<dbReference type="PANTHER" id="PTHR32060">
    <property type="entry name" value="TAIL-SPECIFIC PROTEASE"/>
    <property type="match status" value="1"/>
</dbReference>
<evidence type="ECO:0000256" key="5">
    <source>
        <dbReference type="RuleBase" id="RU004404"/>
    </source>
</evidence>
<evidence type="ECO:0000256" key="4">
    <source>
        <dbReference type="ARBA" id="ARBA00022825"/>
    </source>
</evidence>
<keyword evidence="8" id="KW-1185">Reference proteome</keyword>
<dbReference type="EC" id="3.4.21.102" evidence="7"/>
<dbReference type="SUPFAM" id="SSF52096">
    <property type="entry name" value="ClpP/crotonase"/>
    <property type="match status" value="1"/>
</dbReference>
<gene>
    <name evidence="7" type="ORF">MMIC_P1059</name>
</gene>
<dbReference type="InterPro" id="IPR029045">
    <property type="entry name" value="ClpP/crotonase-like_dom_sf"/>
</dbReference>
<reference evidence="7 8" key="1">
    <citation type="journal article" date="2017" name="Arch. Microbiol.">
        <title>Mariprofundus micogutta sp. nov., a novel iron-oxidizing zetaproteobacterium isolated from a deep-sea hydrothermal field at the Bayonnaise knoll of the Izu-Ogasawara arc, and a description of Mariprofundales ord. nov. and Zetaproteobacteria classis nov.</title>
        <authorList>
            <person name="Makita H."/>
            <person name="Tanaka E."/>
            <person name="Mitsunobu S."/>
            <person name="Miyazaki M."/>
            <person name="Nunoura T."/>
            <person name="Uematsu K."/>
            <person name="Takaki Y."/>
            <person name="Nishi S."/>
            <person name="Shimamura S."/>
            <person name="Takai K."/>
        </authorList>
    </citation>
    <scope>NUCLEOTIDE SEQUENCE [LARGE SCALE GENOMIC DNA]</scope>
    <source>
        <strain evidence="7 8">ET2</strain>
    </source>
</reference>
<dbReference type="FunFam" id="3.90.226.10:FF:000029">
    <property type="entry name" value="Peptidase, S41 family"/>
    <property type="match status" value="1"/>
</dbReference>
<dbReference type="GO" id="GO:0007165">
    <property type="term" value="P:signal transduction"/>
    <property type="evidence" value="ECO:0007669"/>
    <property type="project" value="TreeGrafter"/>
</dbReference>
<keyword evidence="2 5" id="KW-0645">Protease</keyword>
<evidence type="ECO:0000256" key="1">
    <source>
        <dbReference type="ARBA" id="ARBA00009179"/>
    </source>
</evidence>
<organism evidence="7 8">
    <name type="scientific">Mariprofundus micogutta</name>
    <dbReference type="NCBI Taxonomy" id="1921010"/>
    <lineage>
        <taxon>Bacteria</taxon>
        <taxon>Pseudomonadati</taxon>
        <taxon>Pseudomonadota</taxon>
        <taxon>Candidatius Mariprofundia</taxon>
        <taxon>Mariprofundales</taxon>
        <taxon>Mariprofundaceae</taxon>
        <taxon>Mariprofundus</taxon>
    </lineage>
</organism>
<evidence type="ECO:0000256" key="2">
    <source>
        <dbReference type="ARBA" id="ARBA00022670"/>
    </source>
</evidence>
<sequence length="444" mass="47438">MSLKLRRALLAIAAVAVLTAGVLVWQPGNGYRQANAATDYQQLQKFSHVMDIVRRAYVEKVSDEKLIEGALSGMLSSLDPHSTYLNKEMYKQMTVDTKGEFGGLGIEISAAEGGIRIVSPIEDTPADRAGVKAGDLIIKIDDQLARDISLAEGVKLMRGKPGTSIVLTIFREGENQPLEVKIVRAIIKVKSVKSDILAPGYAYLRVTQFQERTGKLLKGQISDLKKRSGGSLAGAVLDLRNNPGGLLNQAVEVSDLFLEKGNIVSTKSRAGKSLTFDARAGDALSGLPLIVLINNGSASASEIVAGALQDHHRAVLLGTKSFGKGSVQSVIPLQGGTAIKVTTALYYTPSGRSIQATGIDPDIQVEQVINKPAEQAKSKIPSVSERDLKGHLSNGNKKTRLKKAKKVEIKGAGASAAMQERLQMDTQLQRALDLLRGLHALHAG</sequence>
<dbReference type="Gene3D" id="3.30.750.44">
    <property type="match status" value="1"/>
</dbReference>
<dbReference type="GO" id="GO:0030288">
    <property type="term" value="C:outer membrane-bounded periplasmic space"/>
    <property type="evidence" value="ECO:0007669"/>
    <property type="project" value="TreeGrafter"/>
</dbReference>
<dbReference type="Proteomes" id="UP000231632">
    <property type="component" value="Unassembled WGS sequence"/>
</dbReference>